<reference evidence="6 7" key="1">
    <citation type="submission" date="2020-12" db="EMBL/GenBank/DDBJ databases">
        <title>Aureibaculum luteum sp. nov. and Aureibaculum flavum sp. nov., novel members of the family Flavobacteriaceae isolated from Antarctic intertidal sediments.</title>
        <authorList>
            <person name="He X."/>
            <person name="Zhang X."/>
        </authorList>
    </citation>
    <scope>NUCLEOTIDE SEQUENCE [LARGE SCALE GENOMIC DNA]</scope>
    <source>
        <strain evidence="6 7">A20</strain>
    </source>
</reference>
<dbReference type="InterPro" id="IPR011990">
    <property type="entry name" value="TPR-like_helical_dom_sf"/>
</dbReference>
<dbReference type="SMART" id="SM00342">
    <property type="entry name" value="HTH_ARAC"/>
    <property type="match status" value="1"/>
</dbReference>
<keyword evidence="3" id="KW-0804">Transcription</keyword>
<keyword evidence="4" id="KW-0472">Membrane</keyword>
<keyword evidence="2" id="KW-0238">DNA-binding</keyword>
<dbReference type="Gene3D" id="3.40.50.10070">
    <property type="entry name" value="TolB, N-terminal domain"/>
    <property type="match status" value="1"/>
</dbReference>
<dbReference type="PANTHER" id="PTHR43280">
    <property type="entry name" value="ARAC-FAMILY TRANSCRIPTIONAL REGULATOR"/>
    <property type="match status" value="1"/>
</dbReference>
<keyword evidence="1" id="KW-0805">Transcription regulation</keyword>
<evidence type="ECO:0000256" key="4">
    <source>
        <dbReference type="SAM" id="Phobius"/>
    </source>
</evidence>
<dbReference type="PROSITE" id="PS01124">
    <property type="entry name" value="HTH_ARAC_FAMILY_2"/>
    <property type="match status" value="1"/>
</dbReference>
<protein>
    <submittedName>
        <fullName evidence="6">Helix-turn-helix domain-containing protein</fullName>
    </submittedName>
</protein>
<feature type="domain" description="HTH araC/xylS-type" evidence="5">
    <location>
        <begin position="13"/>
        <end position="112"/>
    </location>
</feature>
<dbReference type="NCBIfam" id="NF047558">
    <property type="entry name" value="TPR_END_plus"/>
    <property type="match status" value="1"/>
</dbReference>
<dbReference type="RefSeq" id="WP_198840690.1">
    <property type="nucleotide sequence ID" value="NZ_JAEHFJ010000003.1"/>
</dbReference>
<dbReference type="EMBL" id="JAEHFJ010000003">
    <property type="protein sequence ID" value="MBJ2173920.1"/>
    <property type="molecule type" value="Genomic_DNA"/>
</dbReference>
<dbReference type="Pfam" id="PF12833">
    <property type="entry name" value="HTH_18"/>
    <property type="match status" value="1"/>
</dbReference>
<feature type="transmembrane region" description="Helical" evidence="4">
    <location>
        <begin position="144"/>
        <end position="163"/>
    </location>
</feature>
<dbReference type="SUPFAM" id="SSF48452">
    <property type="entry name" value="TPR-like"/>
    <property type="match status" value="2"/>
</dbReference>
<evidence type="ECO:0000256" key="2">
    <source>
        <dbReference type="ARBA" id="ARBA00023125"/>
    </source>
</evidence>
<dbReference type="InterPro" id="IPR009057">
    <property type="entry name" value="Homeodomain-like_sf"/>
</dbReference>
<accession>A0ABS0WPL9</accession>
<dbReference type="Proteomes" id="UP000623301">
    <property type="component" value="Unassembled WGS sequence"/>
</dbReference>
<dbReference type="PANTHER" id="PTHR43280:SF2">
    <property type="entry name" value="HTH-TYPE TRANSCRIPTIONAL REGULATOR EXSA"/>
    <property type="match status" value="1"/>
</dbReference>
<organism evidence="6 7">
    <name type="scientific">Aureibaculum flavum</name>
    <dbReference type="NCBI Taxonomy" id="2795986"/>
    <lineage>
        <taxon>Bacteria</taxon>
        <taxon>Pseudomonadati</taxon>
        <taxon>Bacteroidota</taxon>
        <taxon>Flavobacteriia</taxon>
        <taxon>Flavobacteriales</taxon>
        <taxon>Flavobacteriaceae</taxon>
        <taxon>Aureibaculum</taxon>
    </lineage>
</organism>
<proteinExistence type="predicted"/>
<dbReference type="InterPro" id="IPR018060">
    <property type="entry name" value="HTH_AraC"/>
</dbReference>
<keyword evidence="4" id="KW-0812">Transmembrane</keyword>
<keyword evidence="4" id="KW-1133">Transmembrane helix</keyword>
<name>A0ABS0WPL9_9FLAO</name>
<keyword evidence="7" id="KW-1185">Reference proteome</keyword>
<dbReference type="Gene3D" id="1.25.40.10">
    <property type="entry name" value="Tetratricopeptide repeat domain"/>
    <property type="match status" value="2"/>
</dbReference>
<evidence type="ECO:0000313" key="6">
    <source>
        <dbReference type="EMBL" id="MBJ2173920.1"/>
    </source>
</evidence>
<dbReference type="Gene3D" id="1.10.10.60">
    <property type="entry name" value="Homeodomain-like"/>
    <property type="match status" value="1"/>
</dbReference>
<gene>
    <name evidence="6" type="ORF">JBL43_06700</name>
</gene>
<dbReference type="SUPFAM" id="SSF46689">
    <property type="entry name" value="Homeodomain-like"/>
    <property type="match status" value="1"/>
</dbReference>
<evidence type="ECO:0000256" key="3">
    <source>
        <dbReference type="ARBA" id="ARBA00023163"/>
    </source>
</evidence>
<sequence>MQEELSMDQDFIKKLYGILEVNLENEEFGVNELSEAIGISRSQLHRKLKSIERKSASRFIREYRLQKAMEMLRNNAATASEISYSVGFGSPTYFNTCFREFYGYPPGEVKFRKESKLKENDFIEGSIVENNAAPNLKKPIRRNFIAITSLIIVLLAATAYYFYQNSKNKIASDFSVTKTNDKSIAILPFKNLSSNKENQYFADGIMEVILNHLTSIEELKVISRTSMEQYRETNKTIPEIAKELGVSHILQASVQKDNDEIRIISQLIDAKNDTQIWSTDIKKEYKDIFELQSTIAEQISKELNTELSDVERIQIKKKPTNNLEAYNLYLKGVHFNRSGSPNKSVSYLEQAIEKDPEFAFAYSELAVSHMILMSKGKISPNKNVKKTKELAQKAIALDHSIGEPHHVLATMLFRYEWNWKAAEKELLIALKLNPNNPFTHLAYSKFLKSTNRMEESRKHIDKALTLDPVYHGNYFASAEYYYCYGDYEKAFSENKKGLDLKIKFTETNWLNFEIYVAQKKYDKAIVELQKLYKEKESHEIDKIYKKFGINGVYNWLIKFVKNNYNTPYYLAQNYAFIGEHEKALSLLEKSVELRVSILIDINIDPNFKNLRSEPRFKIIIKKMGLDVYYNE</sequence>
<evidence type="ECO:0000256" key="1">
    <source>
        <dbReference type="ARBA" id="ARBA00023015"/>
    </source>
</evidence>
<evidence type="ECO:0000259" key="5">
    <source>
        <dbReference type="PROSITE" id="PS01124"/>
    </source>
</evidence>
<comment type="caution">
    <text evidence="6">The sequence shown here is derived from an EMBL/GenBank/DDBJ whole genome shotgun (WGS) entry which is preliminary data.</text>
</comment>
<evidence type="ECO:0000313" key="7">
    <source>
        <dbReference type="Proteomes" id="UP000623301"/>
    </source>
</evidence>